<evidence type="ECO:0000313" key="2">
    <source>
        <dbReference type="Proteomes" id="UP001212821"/>
    </source>
</evidence>
<evidence type="ECO:0008006" key="3">
    <source>
        <dbReference type="Google" id="ProtNLM"/>
    </source>
</evidence>
<sequence length="221" mass="24768">MGDDAAKAGGPEFKIRPGQLKDAAPTFENQSKALKEAGRHGMSTAMMDRLAAIDWTYPVGHDVRAASRSRLMAEYLRRASLWAQVLGGPPRWPYFDIAGALAPEVRVDPEVAERLEEYIEKHVEFVSAEFVCRAAVRWATLRDTPGVQLPDLPDPFEPLILMYERGGEVLYDDSWAFNFGGRAVRITPWRDHLSAEPATALDLATLDSLDHEYERADVDRQ</sequence>
<evidence type="ECO:0000313" key="1">
    <source>
        <dbReference type="EMBL" id="WBP86507.1"/>
    </source>
</evidence>
<protein>
    <recommendedName>
        <fullName evidence="3">DUF5753 domain-containing protein</fullName>
    </recommendedName>
</protein>
<dbReference type="RefSeq" id="WP_270143223.1">
    <property type="nucleotide sequence ID" value="NZ_CP115450.1"/>
</dbReference>
<gene>
    <name evidence="1" type="ORF">O1G21_12090</name>
</gene>
<proteinExistence type="predicted"/>
<accession>A0ABY7Q1H0</accession>
<keyword evidence="2" id="KW-1185">Reference proteome</keyword>
<dbReference type="EMBL" id="CP115450">
    <property type="protein sequence ID" value="WBP86507.1"/>
    <property type="molecule type" value="Genomic_DNA"/>
</dbReference>
<organism evidence="1 2">
    <name type="scientific">Kitasatospora cathayae</name>
    <dbReference type="NCBI Taxonomy" id="3004092"/>
    <lineage>
        <taxon>Bacteria</taxon>
        <taxon>Bacillati</taxon>
        <taxon>Actinomycetota</taxon>
        <taxon>Actinomycetes</taxon>
        <taxon>Kitasatosporales</taxon>
        <taxon>Streptomycetaceae</taxon>
        <taxon>Kitasatospora</taxon>
    </lineage>
</organism>
<reference evidence="2" key="1">
    <citation type="submission" date="2022-12" db="EMBL/GenBank/DDBJ databases">
        <authorList>
            <person name="Mo P."/>
        </authorList>
    </citation>
    <scope>NUCLEOTIDE SEQUENCE [LARGE SCALE GENOMIC DNA]</scope>
    <source>
        <strain evidence="2">HUAS 3-15</strain>
    </source>
</reference>
<name>A0ABY7Q1H0_9ACTN</name>
<dbReference type="Proteomes" id="UP001212821">
    <property type="component" value="Chromosome"/>
</dbReference>